<gene>
    <name evidence="1" type="ORF">EVAR_23667_1</name>
</gene>
<keyword evidence="2" id="KW-1185">Reference proteome</keyword>
<organism evidence="1 2">
    <name type="scientific">Eumeta variegata</name>
    <name type="common">Bagworm moth</name>
    <name type="synonym">Eumeta japonica</name>
    <dbReference type="NCBI Taxonomy" id="151549"/>
    <lineage>
        <taxon>Eukaryota</taxon>
        <taxon>Metazoa</taxon>
        <taxon>Ecdysozoa</taxon>
        <taxon>Arthropoda</taxon>
        <taxon>Hexapoda</taxon>
        <taxon>Insecta</taxon>
        <taxon>Pterygota</taxon>
        <taxon>Neoptera</taxon>
        <taxon>Endopterygota</taxon>
        <taxon>Lepidoptera</taxon>
        <taxon>Glossata</taxon>
        <taxon>Ditrysia</taxon>
        <taxon>Tineoidea</taxon>
        <taxon>Psychidae</taxon>
        <taxon>Oiketicinae</taxon>
        <taxon>Eumeta</taxon>
    </lineage>
</organism>
<protein>
    <submittedName>
        <fullName evidence="1">Uncharacterized protein</fullName>
    </submittedName>
</protein>
<proteinExistence type="predicted"/>
<dbReference type="AlphaFoldDB" id="A0A4C1VIW3"/>
<sequence>MPCKHSAGDRPAPPPALERLRRIALFSGSISRPGRPAAGRPPSPICNRLYSSSSVYIGTSLSRDRHEGEAFLVLKRKLV</sequence>
<dbReference type="Proteomes" id="UP000299102">
    <property type="component" value="Unassembled WGS sequence"/>
</dbReference>
<name>A0A4C1VIW3_EUMVA</name>
<accession>A0A4C1VIW3</accession>
<comment type="caution">
    <text evidence="1">The sequence shown here is derived from an EMBL/GenBank/DDBJ whole genome shotgun (WGS) entry which is preliminary data.</text>
</comment>
<reference evidence="1 2" key="1">
    <citation type="journal article" date="2019" name="Commun. Biol.">
        <title>The bagworm genome reveals a unique fibroin gene that provides high tensile strength.</title>
        <authorList>
            <person name="Kono N."/>
            <person name="Nakamura H."/>
            <person name="Ohtoshi R."/>
            <person name="Tomita M."/>
            <person name="Numata K."/>
            <person name="Arakawa K."/>
        </authorList>
    </citation>
    <scope>NUCLEOTIDE SEQUENCE [LARGE SCALE GENOMIC DNA]</scope>
</reference>
<evidence type="ECO:0000313" key="1">
    <source>
        <dbReference type="EMBL" id="GBP38461.1"/>
    </source>
</evidence>
<dbReference type="EMBL" id="BGZK01000349">
    <property type="protein sequence ID" value="GBP38461.1"/>
    <property type="molecule type" value="Genomic_DNA"/>
</dbReference>
<evidence type="ECO:0000313" key="2">
    <source>
        <dbReference type="Proteomes" id="UP000299102"/>
    </source>
</evidence>